<proteinExistence type="predicted"/>
<dbReference type="RefSeq" id="WP_149265842.1">
    <property type="nucleotide sequence ID" value="NZ_VFJB01000003.1"/>
</dbReference>
<dbReference type="Proteomes" id="UP000322876">
    <property type="component" value="Unassembled WGS sequence"/>
</dbReference>
<evidence type="ECO:0000313" key="2">
    <source>
        <dbReference type="Proteomes" id="UP000322876"/>
    </source>
</evidence>
<keyword evidence="2" id="KW-1185">Reference proteome</keyword>
<organism evidence="1 2">
    <name type="scientific">Deferribacter autotrophicus</name>
    <dbReference type="NCBI Taxonomy" id="500465"/>
    <lineage>
        <taxon>Bacteria</taxon>
        <taxon>Pseudomonadati</taxon>
        <taxon>Deferribacterota</taxon>
        <taxon>Deferribacteres</taxon>
        <taxon>Deferribacterales</taxon>
        <taxon>Deferribacteraceae</taxon>
        <taxon>Deferribacter</taxon>
    </lineage>
</organism>
<gene>
    <name evidence="1" type="ORF">FHQ18_03805</name>
</gene>
<reference evidence="1 2" key="1">
    <citation type="submission" date="2019-06" db="EMBL/GenBank/DDBJ databases">
        <title>Genomic insights into carbon and energy metabolism of Deferribacter autotrophicus revealed new metabolic traits in the phylum Deferribacteres.</title>
        <authorList>
            <person name="Slobodkin A.I."/>
            <person name="Slobodkina G.B."/>
            <person name="Allioux M."/>
            <person name="Alain K."/>
            <person name="Jebbar M."/>
            <person name="Shadrin V."/>
            <person name="Kublanov I.V."/>
            <person name="Toshchakov S.V."/>
            <person name="Bonch-Osmolovskaya E.A."/>
        </authorList>
    </citation>
    <scope>NUCLEOTIDE SEQUENCE [LARGE SCALE GENOMIC DNA]</scope>
    <source>
        <strain evidence="1 2">SL50</strain>
    </source>
</reference>
<protein>
    <submittedName>
        <fullName evidence="1">Uncharacterized protein</fullName>
    </submittedName>
</protein>
<name>A0A5A8F6A5_9BACT</name>
<sequence length="108" mass="12456">MKRFCFYVDENDEITIFLLSIPSKAVRGEIMRGIIREWMENVKTGNIKSNYSKYLNCVFEKLENKANVLIGKKTVFNHQNVSKNPDNNINVENPIEAVLEDFGIDGLE</sequence>
<comment type="caution">
    <text evidence="1">The sequence shown here is derived from an EMBL/GenBank/DDBJ whole genome shotgun (WGS) entry which is preliminary data.</text>
</comment>
<accession>A0A5A8F6A5</accession>
<evidence type="ECO:0000313" key="1">
    <source>
        <dbReference type="EMBL" id="KAA0259085.1"/>
    </source>
</evidence>
<dbReference type="EMBL" id="VFJB01000003">
    <property type="protein sequence ID" value="KAA0259085.1"/>
    <property type="molecule type" value="Genomic_DNA"/>
</dbReference>
<dbReference type="AlphaFoldDB" id="A0A5A8F6A5"/>